<name>A0AA36B2P8_OCTVU</name>
<feature type="region of interest" description="Disordered" evidence="1">
    <location>
        <begin position="80"/>
        <end position="117"/>
    </location>
</feature>
<evidence type="ECO:0000313" key="2">
    <source>
        <dbReference type="EMBL" id="CAI9726253.1"/>
    </source>
</evidence>
<proteinExistence type="predicted"/>
<reference evidence="2" key="1">
    <citation type="submission" date="2023-08" db="EMBL/GenBank/DDBJ databases">
        <authorList>
            <person name="Alioto T."/>
            <person name="Alioto T."/>
            <person name="Gomez Garrido J."/>
        </authorList>
    </citation>
    <scope>NUCLEOTIDE SEQUENCE</scope>
</reference>
<dbReference type="EMBL" id="OX597820">
    <property type="protein sequence ID" value="CAI9726253.1"/>
    <property type="molecule type" value="Genomic_DNA"/>
</dbReference>
<dbReference type="Proteomes" id="UP001162480">
    <property type="component" value="Chromosome 7"/>
</dbReference>
<gene>
    <name evidence="2" type="ORF">OCTVUL_1B022636</name>
</gene>
<sequence>MDYRRRSLPAHASDDTFRLLPPISGKDWPRLCDIALEIGVNSRWIANLLSLQRSHTSHRKQWQIDIGGDRLMAGIRRGGGEEKIKGDRAEHKSNNTDSTSKLQMNKQTTGYTDQDIIDSSVNPEKRDAEICSASNHVHRVPWIPQSSDGVGSIIHFDISKSWQLPFSMLRPLST</sequence>
<feature type="compositionally biased region" description="Polar residues" evidence="1">
    <location>
        <begin position="95"/>
        <end position="117"/>
    </location>
</feature>
<accession>A0AA36B2P8</accession>
<evidence type="ECO:0000313" key="3">
    <source>
        <dbReference type="Proteomes" id="UP001162480"/>
    </source>
</evidence>
<keyword evidence="3" id="KW-1185">Reference proteome</keyword>
<evidence type="ECO:0000256" key="1">
    <source>
        <dbReference type="SAM" id="MobiDB-lite"/>
    </source>
</evidence>
<protein>
    <submittedName>
        <fullName evidence="2">Uncharacterized protein</fullName>
    </submittedName>
</protein>
<organism evidence="2 3">
    <name type="scientific">Octopus vulgaris</name>
    <name type="common">Common octopus</name>
    <dbReference type="NCBI Taxonomy" id="6645"/>
    <lineage>
        <taxon>Eukaryota</taxon>
        <taxon>Metazoa</taxon>
        <taxon>Spiralia</taxon>
        <taxon>Lophotrochozoa</taxon>
        <taxon>Mollusca</taxon>
        <taxon>Cephalopoda</taxon>
        <taxon>Coleoidea</taxon>
        <taxon>Octopodiformes</taxon>
        <taxon>Octopoda</taxon>
        <taxon>Incirrata</taxon>
        <taxon>Octopodidae</taxon>
        <taxon>Octopus</taxon>
    </lineage>
</organism>
<dbReference type="AlphaFoldDB" id="A0AA36B2P8"/>
<feature type="compositionally biased region" description="Basic and acidic residues" evidence="1">
    <location>
        <begin position="80"/>
        <end position="94"/>
    </location>
</feature>